<dbReference type="KEGG" id="asl:Aeqsu_0685"/>
<dbReference type="HOGENOM" id="CLU_139631_0_0_10"/>
<accession>I3YT75</accession>
<reference evidence="1 2" key="1">
    <citation type="submission" date="2012-06" db="EMBL/GenBank/DDBJ databases">
        <title>The complete genome of Aequorivita sublithincola DSM 14238.</title>
        <authorList>
            <consortium name="US DOE Joint Genome Institute (JGI-PGF)"/>
            <person name="Lucas S."/>
            <person name="Copeland A."/>
            <person name="Lapidus A."/>
            <person name="Goodwin L."/>
            <person name="Pitluck S."/>
            <person name="Peters L."/>
            <person name="Munk A.C.C."/>
            <person name="Kyrpides N."/>
            <person name="Mavromatis K."/>
            <person name="Pagani I."/>
            <person name="Ivanova N."/>
            <person name="Ovchinnikova G."/>
            <person name="Zeytun A."/>
            <person name="Detter J.C."/>
            <person name="Han C."/>
            <person name="Land M."/>
            <person name="Hauser L."/>
            <person name="Markowitz V."/>
            <person name="Cheng J.-F."/>
            <person name="Hugenholtz P."/>
            <person name="Woyke T."/>
            <person name="Wu D."/>
            <person name="Tindall B."/>
            <person name="Faehnrich R."/>
            <person name="Brambilla E."/>
            <person name="Klenk H.-P."/>
            <person name="Eisen J.A."/>
        </authorList>
    </citation>
    <scope>NUCLEOTIDE SEQUENCE [LARGE SCALE GENOMIC DNA]</scope>
    <source>
        <strain evidence="2">DSM 14238 / LMG 21431 / ACAM 643 / 9-3</strain>
    </source>
</reference>
<dbReference type="STRING" id="746697.Aeqsu_0685"/>
<dbReference type="OrthoDB" id="1223552at2"/>
<gene>
    <name evidence="1" type="ordered locus">Aeqsu_0685</name>
</gene>
<keyword evidence="2" id="KW-1185">Reference proteome</keyword>
<dbReference type="AlphaFoldDB" id="I3YT75"/>
<dbReference type="Proteomes" id="UP000006049">
    <property type="component" value="Chromosome"/>
</dbReference>
<dbReference type="Gene3D" id="3.90.930.1">
    <property type="match status" value="1"/>
</dbReference>
<dbReference type="RefSeq" id="WP_014781451.1">
    <property type="nucleotide sequence ID" value="NC_018013.1"/>
</dbReference>
<name>I3YT75_AEQSU</name>
<proteinExistence type="predicted"/>
<organism evidence="1 2">
    <name type="scientific">Aequorivita sublithincola (strain DSM 14238 / LMG 21431 / ACAM 643 / 9-3)</name>
    <dbReference type="NCBI Taxonomy" id="746697"/>
    <lineage>
        <taxon>Bacteria</taxon>
        <taxon>Pseudomonadati</taxon>
        <taxon>Bacteroidota</taxon>
        <taxon>Flavobacteriia</taxon>
        <taxon>Flavobacteriales</taxon>
        <taxon>Flavobacteriaceae</taxon>
        <taxon>Aequorivita</taxon>
    </lineage>
</organism>
<dbReference type="eggNOG" id="COG2849">
    <property type="taxonomic scope" value="Bacteria"/>
</dbReference>
<evidence type="ECO:0000313" key="2">
    <source>
        <dbReference type="Proteomes" id="UP000006049"/>
    </source>
</evidence>
<protein>
    <recommendedName>
        <fullName evidence="3">MORN repeat protein</fullName>
    </recommendedName>
</protein>
<sequence>MHLYLFIFLSFFTNIDSPNSKQYIKNYYENGTLKSEGWITNNYKTDYWYFYDKNANIKKEGHFVNGSAENWWIFYEIGSPYKSKIQFKNNKKNGFALCYKNNELIRAEKYKNNLKTGSWTSLLAFKLDNPDVSF</sequence>
<evidence type="ECO:0000313" key="1">
    <source>
        <dbReference type="EMBL" id="AFL80193.1"/>
    </source>
</evidence>
<dbReference type="SUPFAM" id="SSF82185">
    <property type="entry name" value="Histone H3 K4-specific methyltransferase SET7/9 N-terminal domain"/>
    <property type="match status" value="1"/>
</dbReference>
<evidence type="ECO:0008006" key="3">
    <source>
        <dbReference type="Google" id="ProtNLM"/>
    </source>
</evidence>
<dbReference type="EMBL" id="CP003280">
    <property type="protein sequence ID" value="AFL80193.1"/>
    <property type="molecule type" value="Genomic_DNA"/>
</dbReference>